<dbReference type="EMBL" id="CVRI01000048">
    <property type="protein sequence ID" value="CRK98586.1"/>
    <property type="molecule type" value="Genomic_DNA"/>
</dbReference>
<evidence type="ECO:0000313" key="1">
    <source>
        <dbReference type="EMBL" id="CRK98586.1"/>
    </source>
</evidence>
<organism evidence="1 2">
    <name type="scientific">Clunio marinus</name>
    <dbReference type="NCBI Taxonomy" id="568069"/>
    <lineage>
        <taxon>Eukaryota</taxon>
        <taxon>Metazoa</taxon>
        <taxon>Ecdysozoa</taxon>
        <taxon>Arthropoda</taxon>
        <taxon>Hexapoda</taxon>
        <taxon>Insecta</taxon>
        <taxon>Pterygota</taxon>
        <taxon>Neoptera</taxon>
        <taxon>Endopterygota</taxon>
        <taxon>Diptera</taxon>
        <taxon>Nematocera</taxon>
        <taxon>Chironomoidea</taxon>
        <taxon>Chironomidae</taxon>
        <taxon>Clunio</taxon>
    </lineage>
</organism>
<evidence type="ECO:0000313" key="2">
    <source>
        <dbReference type="Proteomes" id="UP000183832"/>
    </source>
</evidence>
<keyword evidence="2" id="KW-1185">Reference proteome</keyword>
<sequence>MKVSNRDENFNNSKAVDEVLTVDVTLIKSSCTAESFHLISSSIPLIFESQLINFANCNDLSLCFKRSAKTLQTPQGNPIIH</sequence>
<protein>
    <submittedName>
        <fullName evidence="1">CLUMA_CG012293, isoform A</fullName>
    </submittedName>
</protein>
<reference evidence="1 2" key="1">
    <citation type="submission" date="2015-04" db="EMBL/GenBank/DDBJ databases">
        <authorList>
            <person name="Syromyatnikov M.Y."/>
            <person name="Popov V.N."/>
        </authorList>
    </citation>
    <scope>NUCLEOTIDE SEQUENCE [LARGE SCALE GENOMIC DNA]</scope>
</reference>
<accession>A0A1J1IFQ7</accession>
<proteinExistence type="predicted"/>
<name>A0A1J1IFQ7_9DIPT</name>
<dbReference type="AlphaFoldDB" id="A0A1J1IFQ7"/>
<gene>
    <name evidence="1" type="ORF">CLUMA_CG012293</name>
</gene>
<dbReference type="Proteomes" id="UP000183832">
    <property type="component" value="Unassembled WGS sequence"/>
</dbReference>